<dbReference type="GO" id="GO:0030619">
    <property type="term" value="F:U1 snRNA binding"/>
    <property type="evidence" value="ECO:0007669"/>
    <property type="project" value="TreeGrafter"/>
</dbReference>
<dbReference type="GO" id="GO:0005682">
    <property type="term" value="C:U5 snRNP"/>
    <property type="evidence" value="ECO:0007669"/>
    <property type="project" value="TreeGrafter"/>
</dbReference>
<evidence type="ECO:0000313" key="1">
    <source>
        <dbReference type="EMBL" id="CAJ0603653.1"/>
    </source>
</evidence>
<dbReference type="EMBL" id="CATQJL010000305">
    <property type="protein sequence ID" value="CAJ0603653.1"/>
    <property type="molecule type" value="Genomic_DNA"/>
</dbReference>
<gene>
    <name evidence="1" type="ORF">CYNAS_LOCUS15636</name>
</gene>
<dbReference type="GO" id="GO:0030620">
    <property type="term" value="F:U2 snRNA binding"/>
    <property type="evidence" value="ECO:0007669"/>
    <property type="project" value="TreeGrafter"/>
</dbReference>
<comment type="caution">
    <text evidence="1">The sequence shown here is derived from an EMBL/GenBank/DDBJ whole genome shotgun (WGS) entry which is preliminary data.</text>
</comment>
<dbReference type="AlphaFoldDB" id="A0AA36H4Y6"/>
<organism evidence="1 2">
    <name type="scientific">Cylicocyclus nassatus</name>
    <name type="common">Nematode worm</name>
    <dbReference type="NCBI Taxonomy" id="53992"/>
    <lineage>
        <taxon>Eukaryota</taxon>
        <taxon>Metazoa</taxon>
        <taxon>Ecdysozoa</taxon>
        <taxon>Nematoda</taxon>
        <taxon>Chromadorea</taxon>
        <taxon>Rhabditida</taxon>
        <taxon>Rhabditina</taxon>
        <taxon>Rhabditomorpha</taxon>
        <taxon>Strongyloidea</taxon>
        <taxon>Strongylidae</taxon>
        <taxon>Cylicocyclus</taxon>
    </lineage>
</organism>
<dbReference type="PANTHER" id="PTHR11140">
    <property type="entry name" value="PRE-MRNA SPLICING FACTOR PRP8"/>
    <property type="match status" value="1"/>
</dbReference>
<reference evidence="1" key="1">
    <citation type="submission" date="2023-07" db="EMBL/GenBank/DDBJ databases">
        <authorList>
            <consortium name="CYATHOMIX"/>
        </authorList>
    </citation>
    <scope>NUCLEOTIDE SEQUENCE</scope>
    <source>
        <strain evidence="1">N/A</strain>
    </source>
</reference>
<name>A0AA36H4Y6_CYLNA</name>
<dbReference type="PANTHER" id="PTHR11140:SF0">
    <property type="entry name" value="PRE-MRNA-PROCESSING-SPLICING FACTOR 8"/>
    <property type="match status" value="1"/>
</dbReference>
<accession>A0AA36H4Y6</accession>
<protein>
    <submittedName>
        <fullName evidence="1">Uncharacterized protein</fullName>
    </submittedName>
</protein>
<dbReference type="GO" id="GO:0000244">
    <property type="term" value="P:spliceosomal tri-snRNP complex assembly"/>
    <property type="evidence" value="ECO:0007669"/>
    <property type="project" value="TreeGrafter"/>
</dbReference>
<dbReference type="InterPro" id="IPR027652">
    <property type="entry name" value="PRP8"/>
</dbReference>
<dbReference type="GO" id="GO:0030623">
    <property type="term" value="F:U5 snRNA binding"/>
    <property type="evidence" value="ECO:0007669"/>
    <property type="project" value="TreeGrafter"/>
</dbReference>
<dbReference type="GO" id="GO:0097157">
    <property type="term" value="F:pre-mRNA intronic binding"/>
    <property type="evidence" value="ECO:0007669"/>
    <property type="project" value="TreeGrafter"/>
</dbReference>
<dbReference type="GO" id="GO:0017070">
    <property type="term" value="F:U6 snRNA binding"/>
    <property type="evidence" value="ECO:0007669"/>
    <property type="project" value="TreeGrafter"/>
</dbReference>
<dbReference type="Proteomes" id="UP001176961">
    <property type="component" value="Unassembled WGS sequence"/>
</dbReference>
<proteinExistence type="predicted"/>
<keyword evidence="2" id="KW-1185">Reference proteome</keyword>
<evidence type="ECO:0000313" key="2">
    <source>
        <dbReference type="Proteomes" id="UP001176961"/>
    </source>
</evidence>
<dbReference type="GO" id="GO:0071013">
    <property type="term" value="C:catalytic step 2 spliceosome"/>
    <property type="evidence" value="ECO:0007669"/>
    <property type="project" value="TreeGrafter"/>
</dbReference>
<sequence length="91" mass="10594">MYNNLVNPLLLEVSWYHIPFVVFMKTEDLDLPAFYFEPLINPIAISELEKTVENLPNVVEMEEFELLEDIASIFEEVPLYTDNTSNEIALL</sequence>